<feature type="domain" description="Response regulatory" evidence="8">
    <location>
        <begin position="3"/>
        <end position="116"/>
    </location>
</feature>
<dbReference type="SMART" id="SM00448">
    <property type="entry name" value="REC"/>
    <property type="match status" value="1"/>
</dbReference>
<organism evidence="10 11">
    <name type="scientific">Kribbella sindirgiensis</name>
    <dbReference type="NCBI Taxonomy" id="1124744"/>
    <lineage>
        <taxon>Bacteria</taxon>
        <taxon>Bacillati</taxon>
        <taxon>Actinomycetota</taxon>
        <taxon>Actinomycetes</taxon>
        <taxon>Propionibacteriales</taxon>
        <taxon>Kribbellaceae</taxon>
        <taxon>Kribbella</taxon>
    </lineage>
</organism>
<dbReference type="GO" id="GO:0000156">
    <property type="term" value="F:phosphorelay response regulator activity"/>
    <property type="evidence" value="ECO:0007669"/>
    <property type="project" value="TreeGrafter"/>
</dbReference>
<keyword evidence="11" id="KW-1185">Reference proteome</keyword>
<evidence type="ECO:0000259" key="9">
    <source>
        <dbReference type="PROSITE" id="PS51755"/>
    </source>
</evidence>
<dbReference type="InterPro" id="IPR039420">
    <property type="entry name" value="WalR-like"/>
</dbReference>
<evidence type="ECO:0000313" key="10">
    <source>
        <dbReference type="EMBL" id="TCC21645.1"/>
    </source>
</evidence>
<evidence type="ECO:0000256" key="1">
    <source>
        <dbReference type="ARBA" id="ARBA00022553"/>
    </source>
</evidence>
<dbReference type="Pfam" id="PF00072">
    <property type="entry name" value="Response_reg"/>
    <property type="match status" value="1"/>
</dbReference>
<dbReference type="Gene3D" id="3.40.50.2300">
    <property type="match status" value="1"/>
</dbReference>
<reference evidence="10 11" key="1">
    <citation type="submission" date="2019-02" db="EMBL/GenBank/DDBJ databases">
        <title>Kribbella capetownensis sp. nov. and Kribbella speibonae sp. nov., isolated from soil.</title>
        <authorList>
            <person name="Curtis S.M."/>
            <person name="Norton I."/>
            <person name="Everest G.J."/>
            <person name="Meyers P.R."/>
        </authorList>
    </citation>
    <scope>NUCLEOTIDE SEQUENCE [LARGE SCALE GENOMIC DNA]</scope>
    <source>
        <strain evidence="10 11">DSM 27082</strain>
    </source>
</reference>
<evidence type="ECO:0000256" key="4">
    <source>
        <dbReference type="ARBA" id="ARBA00023125"/>
    </source>
</evidence>
<dbReference type="Pfam" id="PF00486">
    <property type="entry name" value="Trans_reg_C"/>
    <property type="match status" value="1"/>
</dbReference>
<accession>A0A4R0I1P2</accession>
<sequence length="227" mass="25732">MHEVLVVDDEPEIRRVLRGYLEAEGFRVVEAATGADAVDRVRRQEPAAVLLDVMLPDLDGLEALRRIRTFSQVFVLLVTARTEETDKLVGLGVGADDYITKPFSPREVTARVKAVLRRSRSAPESHRRTFPGLTLDLLRREVTVHDEPVTLTALEFDLLTALAESPGRVFSRRQLLERVWGYDFYGDERVVDVHIRNLRQQLHDDATQPHIIGTVRGVGYKFLLEPA</sequence>
<dbReference type="EMBL" id="SJKA01000019">
    <property type="protein sequence ID" value="TCC21645.1"/>
    <property type="molecule type" value="Genomic_DNA"/>
</dbReference>
<protein>
    <submittedName>
        <fullName evidence="10">Response regulator transcription factor</fullName>
    </submittedName>
</protein>
<evidence type="ECO:0000256" key="5">
    <source>
        <dbReference type="ARBA" id="ARBA00023163"/>
    </source>
</evidence>
<evidence type="ECO:0000256" key="3">
    <source>
        <dbReference type="ARBA" id="ARBA00023015"/>
    </source>
</evidence>
<name>A0A4R0I1P2_9ACTN</name>
<dbReference type="InterPro" id="IPR001789">
    <property type="entry name" value="Sig_transdc_resp-reg_receiver"/>
</dbReference>
<proteinExistence type="predicted"/>
<dbReference type="AlphaFoldDB" id="A0A4R0I1P2"/>
<dbReference type="GO" id="GO:0006355">
    <property type="term" value="P:regulation of DNA-templated transcription"/>
    <property type="evidence" value="ECO:0007669"/>
    <property type="project" value="InterPro"/>
</dbReference>
<keyword evidence="2" id="KW-0902">Two-component regulatory system</keyword>
<dbReference type="Gene3D" id="1.10.10.10">
    <property type="entry name" value="Winged helix-like DNA-binding domain superfamily/Winged helix DNA-binding domain"/>
    <property type="match status" value="1"/>
</dbReference>
<dbReference type="GO" id="GO:0000976">
    <property type="term" value="F:transcription cis-regulatory region binding"/>
    <property type="evidence" value="ECO:0007669"/>
    <property type="project" value="TreeGrafter"/>
</dbReference>
<dbReference type="PANTHER" id="PTHR48111:SF4">
    <property type="entry name" value="DNA-BINDING DUAL TRANSCRIPTIONAL REGULATOR OMPR"/>
    <property type="match status" value="1"/>
</dbReference>
<keyword evidence="5" id="KW-0804">Transcription</keyword>
<evidence type="ECO:0000313" key="11">
    <source>
        <dbReference type="Proteomes" id="UP000292695"/>
    </source>
</evidence>
<dbReference type="PROSITE" id="PS50110">
    <property type="entry name" value="RESPONSE_REGULATORY"/>
    <property type="match status" value="1"/>
</dbReference>
<dbReference type="CDD" id="cd00383">
    <property type="entry name" value="trans_reg_C"/>
    <property type="match status" value="1"/>
</dbReference>
<feature type="modified residue" description="4-aspartylphosphate" evidence="6">
    <location>
        <position position="52"/>
    </location>
</feature>
<gene>
    <name evidence="10" type="ORF">E0H50_35805</name>
</gene>
<dbReference type="GO" id="GO:0005829">
    <property type="term" value="C:cytosol"/>
    <property type="evidence" value="ECO:0007669"/>
    <property type="project" value="TreeGrafter"/>
</dbReference>
<keyword evidence="4 7" id="KW-0238">DNA-binding</keyword>
<evidence type="ECO:0000259" key="8">
    <source>
        <dbReference type="PROSITE" id="PS50110"/>
    </source>
</evidence>
<dbReference type="InterPro" id="IPR036388">
    <property type="entry name" value="WH-like_DNA-bd_sf"/>
</dbReference>
<dbReference type="RefSeq" id="WP_131295446.1">
    <property type="nucleotide sequence ID" value="NZ_SJKA01000019.1"/>
</dbReference>
<comment type="caution">
    <text evidence="10">The sequence shown here is derived from an EMBL/GenBank/DDBJ whole genome shotgun (WGS) entry which is preliminary data.</text>
</comment>
<dbReference type="InterPro" id="IPR011006">
    <property type="entry name" value="CheY-like_superfamily"/>
</dbReference>
<keyword evidence="3" id="KW-0805">Transcription regulation</keyword>
<feature type="DNA-binding region" description="OmpR/PhoB-type" evidence="7">
    <location>
        <begin position="125"/>
        <end position="224"/>
    </location>
</feature>
<dbReference type="SUPFAM" id="SSF52172">
    <property type="entry name" value="CheY-like"/>
    <property type="match status" value="1"/>
</dbReference>
<dbReference type="PROSITE" id="PS51755">
    <property type="entry name" value="OMPR_PHOB"/>
    <property type="match status" value="1"/>
</dbReference>
<dbReference type="OrthoDB" id="5511894at2"/>
<dbReference type="SMART" id="SM00862">
    <property type="entry name" value="Trans_reg_C"/>
    <property type="match status" value="1"/>
</dbReference>
<evidence type="ECO:0000256" key="2">
    <source>
        <dbReference type="ARBA" id="ARBA00023012"/>
    </source>
</evidence>
<keyword evidence="1 6" id="KW-0597">Phosphoprotein</keyword>
<dbReference type="InterPro" id="IPR001867">
    <property type="entry name" value="OmpR/PhoB-type_DNA-bd"/>
</dbReference>
<dbReference type="Proteomes" id="UP000292695">
    <property type="component" value="Unassembled WGS sequence"/>
</dbReference>
<evidence type="ECO:0000256" key="7">
    <source>
        <dbReference type="PROSITE-ProRule" id="PRU01091"/>
    </source>
</evidence>
<dbReference type="FunFam" id="3.40.50.2300:FF:000001">
    <property type="entry name" value="DNA-binding response regulator PhoB"/>
    <property type="match status" value="1"/>
</dbReference>
<feature type="domain" description="OmpR/PhoB-type" evidence="9">
    <location>
        <begin position="125"/>
        <end position="224"/>
    </location>
</feature>
<dbReference type="FunFam" id="1.10.10.10:FF:000018">
    <property type="entry name" value="DNA-binding response regulator ResD"/>
    <property type="match status" value="1"/>
</dbReference>
<evidence type="ECO:0000256" key="6">
    <source>
        <dbReference type="PROSITE-ProRule" id="PRU00169"/>
    </source>
</evidence>
<dbReference type="Gene3D" id="6.10.250.690">
    <property type="match status" value="1"/>
</dbReference>
<dbReference type="GO" id="GO:0032993">
    <property type="term" value="C:protein-DNA complex"/>
    <property type="evidence" value="ECO:0007669"/>
    <property type="project" value="TreeGrafter"/>
</dbReference>
<dbReference type="PANTHER" id="PTHR48111">
    <property type="entry name" value="REGULATOR OF RPOS"/>
    <property type="match status" value="1"/>
</dbReference>